<dbReference type="PROSITE" id="PS51257">
    <property type="entry name" value="PROKAR_LIPOPROTEIN"/>
    <property type="match status" value="1"/>
</dbReference>
<evidence type="ECO:0000313" key="3">
    <source>
        <dbReference type="EMBL" id="GHF32519.1"/>
    </source>
</evidence>
<accession>A0A8H9ISJ5</accession>
<evidence type="ECO:0000313" key="4">
    <source>
        <dbReference type="Proteomes" id="UP000658656"/>
    </source>
</evidence>
<evidence type="ECO:0000256" key="1">
    <source>
        <dbReference type="SAM" id="MobiDB-lite"/>
    </source>
</evidence>
<gene>
    <name evidence="3" type="ORF">GCM10017566_01350</name>
</gene>
<feature type="chain" id="PRO_5034525617" evidence="2">
    <location>
        <begin position="23"/>
        <end position="149"/>
    </location>
</feature>
<dbReference type="OrthoDB" id="3634579at2"/>
<reference evidence="3" key="2">
    <citation type="submission" date="2020-09" db="EMBL/GenBank/DDBJ databases">
        <authorList>
            <person name="Sun Q."/>
            <person name="Zhou Y."/>
        </authorList>
    </citation>
    <scope>NUCLEOTIDE SEQUENCE</scope>
    <source>
        <strain evidence="3">CGMCC 4.7679</strain>
    </source>
</reference>
<protein>
    <submittedName>
        <fullName evidence="3">Uncharacterized protein</fullName>
    </submittedName>
</protein>
<name>A0A8H9ISJ5_9PSEU</name>
<proteinExistence type="predicted"/>
<reference evidence="3" key="1">
    <citation type="journal article" date="2014" name="Int. J. Syst. Evol. Microbiol.">
        <title>Complete genome sequence of Corynebacterium casei LMG S-19264T (=DSM 44701T), isolated from a smear-ripened cheese.</title>
        <authorList>
            <consortium name="US DOE Joint Genome Institute (JGI-PGF)"/>
            <person name="Walter F."/>
            <person name="Albersmeier A."/>
            <person name="Kalinowski J."/>
            <person name="Ruckert C."/>
        </authorList>
    </citation>
    <scope>NUCLEOTIDE SEQUENCE</scope>
    <source>
        <strain evidence="3">CGMCC 4.7679</strain>
    </source>
</reference>
<keyword evidence="4" id="KW-1185">Reference proteome</keyword>
<comment type="caution">
    <text evidence="3">The sequence shown here is derived from an EMBL/GenBank/DDBJ whole genome shotgun (WGS) entry which is preliminary data.</text>
</comment>
<feature type="signal peptide" evidence="2">
    <location>
        <begin position="1"/>
        <end position="22"/>
    </location>
</feature>
<dbReference type="AlphaFoldDB" id="A0A8H9ISJ5"/>
<dbReference type="EMBL" id="BNAV01000001">
    <property type="protein sequence ID" value="GHF32519.1"/>
    <property type="molecule type" value="Genomic_DNA"/>
</dbReference>
<dbReference type="Proteomes" id="UP000658656">
    <property type="component" value="Unassembled WGS sequence"/>
</dbReference>
<dbReference type="RefSeq" id="WP_145933570.1">
    <property type="nucleotide sequence ID" value="NZ_BNAV01000001.1"/>
</dbReference>
<feature type="region of interest" description="Disordered" evidence="1">
    <location>
        <begin position="72"/>
        <end position="102"/>
    </location>
</feature>
<feature type="compositionally biased region" description="Polar residues" evidence="1">
    <location>
        <begin position="80"/>
        <end position="91"/>
    </location>
</feature>
<evidence type="ECO:0000256" key="2">
    <source>
        <dbReference type="SAM" id="SignalP"/>
    </source>
</evidence>
<organism evidence="3 4">
    <name type="scientific">Amycolatopsis bartoniae</name>
    <dbReference type="NCBI Taxonomy" id="941986"/>
    <lineage>
        <taxon>Bacteria</taxon>
        <taxon>Bacillati</taxon>
        <taxon>Actinomycetota</taxon>
        <taxon>Actinomycetes</taxon>
        <taxon>Pseudonocardiales</taxon>
        <taxon>Pseudonocardiaceae</taxon>
        <taxon>Amycolatopsis</taxon>
    </lineage>
</organism>
<sequence>MRRAQASAATLAVLAFVASSCAGPTVTSGQYRAKVAQTAKAMTGIIVTAQHAARLDLDGRMLHTVTDAVVSDAEQDADSVRTTISSRQPPDTASDRLREQVDQPVEQAVRLLTDLRIAVRRDDDRAQRTAADALAGPLAAFDRLSEVGS</sequence>
<keyword evidence="2" id="KW-0732">Signal</keyword>